<gene>
    <name evidence="1" type="ORF">METZ01_LOCUS468319</name>
</gene>
<protein>
    <submittedName>
        <fullName evidence="1">Uncharacterized protein</fullName>
    </submittedName>
</protein>
<dbReference type="AlphaFoldDB" id="A0A383B7S5"/>
<sequence length="45" mass="5117">MGVKTMTIIMRSCKFYCILIIGGLFLIPHLKASDSAKPDRKYVKE</sequence>
<proteinExistence type="predicted"/>
<evidence type="ECO:0000313" key="1">
    <source>
        <dbReference type="EMBL" id="SVE15465.1"/>
    </source>
</evidence>
<feature type="non-terminal residue" evidence="1">
    <location>
        <position position="45"/>
    </location>
</feature>
<accession>A0A383B7S5</accession>
<dbReference type="EMBL" id="UINC01197800">
    <property type="protein sequence ID" value="SVE15465.1"/>
    <property type="molecule type" value="Genomic_DNA"/>
</dbReference>
<name>A0A383B7S5_9ZZZZ</name>
<organism evidence="1">
    <name type="scientific">marine metagenome</name>
    <dbReference type="NCBI Taxonomy" id="408172"/>
    <lineage>
        <taxon>unclassified sequences</taxon>
        <taxon>metagenomes</taxon>
        <taxon>ecological metagenomes</taxon>
    </lineage>
</organism>
<reference evidence="1" key="1">
    <citation type="submission" date="2018-05" db="EMBL/GenBank/DDBJ databases">
        <authorList>
            <person name="Lanie J.A."/>
            <person name="Ng W.-L."/>
            <person name="Kazmierczak K.M."/>
            <person name="Andrzejewski T.M."/>
            <person name="Davidsen T.M."/>
            <person name="Wayne K.J."/>
            <person name="Tettelin H."/>
            <person name="Glass J.I."/>
            <person name="Rusch D."/>
            <person name="Podicherti R."/>
            <person name="Tsui H.-C.T."/>
            <person name="Winkler M.E."/>
        </authorList>
    </citation>
    <scope>NUCLEOTIDE SEQUENCE</scope>
</reference>